<organism evidence="1 2">
    <name type="scientific">Serendipita vermifera MAFF 305830</name>
    <dbReference type="NCBI Taxonomy" id="933852"/>
    <lineage>
        <taxon>Eukaryota</taxon>
        <taxon>Fungi</taxon>
        <taxon>Dikarya</taxon>
        <taxon>Basidiomycota</taxon>
        <taxon>Agaricomycotina</taxon>
        <taxon>Agaricomycetes</taxon>
        <taxon>Sebacinales</taxon>
        <taxon>Serendipitaceae</taxon>
        <taxon>Serendipita</taxon>
    </lineage>
</organism>
<dbReference type="Gene3D" id="1.25.40.20">
    <property type="entry name" value="Ankyrin repeat-containing domain"/>
    <property type="match status" value="1"/>
</dbReference>
<dbReference type="Proteomes" id="UP000054097">
    <property type="component" value="Unassembled WGS sequence"/>
</dbReference>
<dbReference type="InterPro" id="IPR036770">
    <property type="entry name" value="Ankyrin_rpt-contain_sf"/>
</dbReference>
<dbReference type="OrthoDB" id="524187at2759"/>
<accession>A0A0C2WVK4</accession>
<sequence>MSSTRVNRSSTTAEIISFIHAEAEASREGEKSMTWDVCTREEQVRPSHAAERKEWSDAAYEGNWVKIFEICASESYDMSRFANVTRLLPRSVMFDPTRSPSGYTVLHQAAYMRAPDDVVQALIALGCFRQLRTLDGKAQRPCDVAADRGFNHVAELLQPPPDLLPHISVGDMAKIQAHFVDVVIEESRGMFKPDEMRAVDLNVLREVKKIWMPVPGMYGGFTLRFEGDHLITESWCRVVEGSGMRNHITVNGTTLMASGF</sequence>
<gene>
    <name evidence="1" type="ORF">M408DRAFT_328260</name>
</gene>
<evidence type="ECO:0000313" key="2">
    <source>
        <dbReference type="Proteomes" id="UP000054097"/>
    </source>
</evidence>
<reference evidence="1 2" key="1">
    <citation type="submission" date="2014-04" db="EMBL/GenBank/DDBJ databases">
        <authorList>
            <consortium name="DOE Joint Genome Institute"/>
            <person name="Kuo A."/>
            <person name="Zuccaro A."/>
            <person name="Kohler A."/>
            <person name="Nagy L.G."/>
            <person name="Floudas D."/>
            <person name="Copeland A."/>
            <person name="Barry K.W."/>
            <person name="Cichocki N."/>
            <person name="Veneault-Fourrey C."/>
            <person name="LaButti K."/>
            <person name="Lindquist E.A."/>
            <person name="Lipzen A."/>
            <person name="Lundell T."/>
            <person name="Morin E."/>
            <person name="Murat C."/>
            <person name="Sun H."/>
            <person name="Tunlid A."/>
            <person name="Henrissat B."/>
            <person name="Grigoriev I.V."/>
            <person name="Hibbett D.S."/>
            <person name="Martin F."/>
            <person name="Nordberg H.P."/>
            <person name="Cantor M.N."/>
            <person name="Hua S.X."/>
        </authorList>
    </citation>
    <scope>NUCLEOTIDE SEQUENCE [LARGE SCALE GENOMIC DNA]</scope>
    <source>
        <strain evidence="1 2">MAFF 305830</strain>
    </source>
</reference>
<name>A0A0C2WVK4_SERVB</name>
<evidence type="ECO:0000313" key="1">
    <source>
        <dbReference type="EMBL" id="KIM30173.1"/>
    </source>
</evidence>
<proteinExistence type="predicted"/>
<dbReference type="HOGENOM" id="CLU_086435_0_0_1"/>
<dbReference type="EMBL" id="KN824285">
    <property type="protein sequence ID" value="KIM30173.1"/>
    <property type="molecule type" value="Genomic_DNA"/>
</dbReference>
<reference evidence="2" key="2">
    <citation type="submission" date="2015-01" db="EMBL/GenBank/DDBJ databases">
        <title>Evolutionary Origins and Diversification of the Mycorrhizal Mutualists.</title>
        <authorList>
            <consortium name="DOE Joint Genome Institute"/>
            <consortium name="Mycorrhizal Genomics Consortium"/>
            <person name="Kohler A."/>
            <person name="Kuo A."/>
            <person name="Nagy L.G."/>
            <person name="Floudas D."/>
            <person name="Copeland A."/>
            <person name="Barry K.W."/>
            <person name="Cichocki N."/>
            <person name="Veneault-Fourrey C."/>
            <person name="LaButti K."/>
            <person name="Lindquist E.A."/>
            <person name="Lipzen A."/>
            <person name="Lundell T."/>
            <person name="Morin E."/>
            <person name="Murat C."/>
            <person name="Riley R."/>
            <person name="Ohm R."/>
            <person name="Sun H."/>
            <person name="Tunlid A."/>
            <person name="Henrissat B."/>
            <person name="Grigoriev I.V."/>
            <person name="Hibbett D.S."/>
            <person name="Martin F."/>
        </authorList>
    </citation>
    <scope>NUCLEOTIDE SEQUENCE [LARGE SCALE GENOMIC DNA]</scope>
    <source>
        <strain evidence="2">MAFF 305830</strain>
    </source>
</reference>
<dbReference type="AlphaFoldDB" id="A0A0C2WVK4"/>
<protein>
    <submittedName>
        <fullName evidence="1">Uncharacterized protein</fullName>
    </submittedName>
</protein>
<keyword evidence="2" id="KW-1185">Reference proteome</keyword>